<proteinExistence type="inferred from homology"/>
<feature type="compositionally biased region" description="Basic and acidic residues" evidence="2">
    <location>
        <begin position="502"/>
        <end position="517"/>
    </location>
</feature>
<evidence type="ECO:0000259" key="3">
    <source>
        <dbReference type="PROSITE" id="PS50033"/>
    </source>
</evidence>
<keyword evidence="4" id="KW-1185">Reference proteome</keyword>
<dbReference type="OMA" id="FYDHTND"/>
<feature type="region of interest" description="Disordered" evidence="2">
    <location>
        <begin position="186"/>
        <end position="205"/>
    </location>
</feature>
<gene>
    <name evidence="5" type="primary">LOC113797447</name>
</gene>
<feature type="region of interest" description="Disordered" evidence="2">
    <location>
        <begin position="529"/>
        <end position="557"/>
    </location>
</feature>
<comment type="similarity">
    <text evidence="1">Belongs to the SNW family.</text>
</comment>
<dbReference type="InterPro" id="IPR029071">
    <property type="entry name" value="Ubiquitin-like_domsf"/>
</dbReference>
<feature type="compositionally biased region" description="Basic and acidic residues" evidence="2">
    <location>
        <begin position="482"/>
        <end position="494"/>
    </location>
</feature>
<feature type="compositionally biased region" description="Basic and acidic residues" evidence="2">
    <location>
        <begin position="440"/>
        <end position="463"/>
    </location>
</feature>
<accession>A0A6P6YFF5</accession>
<dbReference type="InterPro" id="IPR004015">
    <property type="entry name" value="SKI-int_prot_SKIP_SNW-dom"/>
</dbReference>
<dbReference type="AlphaFoldDB" id="A0A6P6YFF5"/>
<dbReference type="Pfam" id="PF00789">
    <property type="entry name" value="UBX"/>
    <property type="match status" value="1"/>
</dbReference>
<dbReference type="PANTHER" id="PTHR12096">
    <property type="entry name" value="NUCLEAR PROTEIN SKIP-RELATED"/>
    <property type="match status" value="1"/>
</dbReference>
<dbReference type="GO" id="GO:0000398">
    <property type="term" value="P:mRNA splicing, via spliceosome"/>
    <property type="evidence" value="ECO:0007669"/>
    <property type="project" value="InterPro"/>
</dbReference>
<name>A0A6P6YFF5_DERPT</name>
<feature type="region of interest" description="Disordered" evidence="2">
    <location>
        <begin position="439"/>
        <end position="517"/>
    </location>
</feature>
<dbReference type="KEGG" id="dpte:113797447"/>
<evidence type="ECO:0000313" key="4">
    <source>
        <dbReference type="Proteomes" id="UP000515146"/>
    </source>
</evidence>
<dbReference type="InterPro" id="IPR001012">
    <property type="entry name" value="UBX_dom"/>
</dbReference>
<sequence length="712" mass="81331">MASSSNMKQLTSSIPKYGERKNWIPRCDADYGGGGAYPEIHVAQYPLDMGRKPSKKSNALPVQYDAEGNIKYDAILRQSSDRNKIIYSKLQDLLPSEVLNPEELAKPDEEEVHKTTEATKAALEKLINSKISAALPVRHAEKTEEAQYIRYTPSQPGEGHNSGAEQRIIRIVDVQRDPLEPPRFKINKKIPQAPPSPPPPVMHSPTRKLTVKEQQEWRIPPCISNWKNARGYTIPLDKRLAADGRGLQQVHINENFAKLSEALYIADRTAREAVESRSQMERKMAQKEKEKKEESLRQLAQKAREERAGIRSTAPGDSSDDDDEVKERNQIRQERQKERQREKNLMRAAPERRSKLERQRERDISEQVALGMANPRMNANEVQFDQRLFNQAKGLGTGFGDDEDYSVYDKPWRSAQAMSQNIYRPTKKNDNEVYGDELEQLSKNRFVPDKEFSGADRSTKRDGPIQFEKQPEDDDPFGLDKFLTEVKKASKRPEASSATYENRNKADEGKTPEEIEAKKKAYAEKIKQRRAEMDEKEKEAERLKELQRRREGKDMGKVRDELQRKQQETYIESLKREKDEEKAARDKILKQIELDKAERRARAQGIPTGANPSTSSAVITPSKPSLVSTASKTGKTKLAIRLLDGTQVVEEFDDKEVLSAVRAYIVTQKNIDFNITFTMPLRPPFTEEDMTKSLFVLGLSPNARLQVVKRTS</sequence>
<evidence type="ECO:0000256" key="1">
    <source>
        <dbReference type="ARBA" id="ARBA00010197"/>
    </source>
</evidence>
<feature type="compositionally biased region" description="Pro residues" evidence="2">
    <location>
        <begin position="192"/>
        <end position="202"/>
    </location>
</feature>
<dbReference type="PROSITE" id="PS50033">
    <property type="entry name" value="UBX"/>
    <property type="match status" value="1"/>
</dbReference>
<dbReference type="Gene3D" id="3.10.20.90">
    <property type="entry name" value="Phosphatidylinositol 3-kinase Catalytic Subunit, Chain A, domain 1"/>
    <property type="match status" value="1"/>
</dbReference>
<dbReference type="Pfam" id="PF02731">
    <property type="entry name" value="SKIP_SNW"/>
    <property type="match status" value="1"/>
</dbReference>
<dbReference type="GO" id="GO:0005681">
    <property type="term" value="C:spliceosomal complex"/>
    <property type="evidence" value="ECO:0007669"/>
    <property type="project" value="InterPro"/>
</dbReference>
<dbReference type="OrthoDB" id="666364at2759"/>
<protein>
    <submittedName>
        <fullName evidence="5">SNW domain-containing protein 1-like</fullName>
    </submittedName>
</protein>
<dbReference type="RefSeq" id="XP_027203621.1">
    <property type="nucleotide sequence ID" value="XM_027347820.1"/>
</dbReference>
<feature type="compositionally biased region" description="Basic and acidic residues" evidence="2">
    <location>
        <begin position="274"/>
        <end position="309"/>
    </location>
</feature>
<dbReference type="FunCoup" id="A0A6P6YFF5">
    <property type="interactions" value="1504"/>
</dbReference>
<evidence type="ECO:0000256" key="2">
    <source>
        <dbReference type="SAM" id="MobiDB-lite"/>
    </source>
</evidence>
<reference evidence="5" key="1">
    <citation type="submission" date="2025-08" db="UniProtKB">
        <authorList>
            <consortium name="RefSeq"/>
        </authorList>
    </citation>
    <scope>IDENTIFICATION</scope>
    <source>
        <strain evidence="5">Airmid</strain>
    </source>
</reference>
<dbReference type="Proteomes" id="UP000515146">
    <property type="component" value="Unplaced"/>
</dbReference>
<dbReference type="InterPro" id="IPR017862">
    <property type="entry name" value="SKI-int_prot_SKIP"/>
</dbReference>
<dbReference type="SMART" id="SM00166">
    <property type="entry name" value="UBX"/>
    <property type="match status" value="1"/>
</dbReference>
<feature type="domain" description="UBX" evidence="3">
    <location>
        <begin position="631"/>
        <end position="707"/>
    </location>
</feature>
<dbReference type="SUPFAM" id="SSF54236">
    <property type="entry name" value="Ubiquitin-like"/>
    <property type="match status" value="1"/>
</dbReference>
<dbReference type="InParanoid" id="A0A6P6YFF5"/>
<evidence type="ECO:0000313" key="5">
    <source>
        <dbReference type="RefSeq" id="XP_027203621.1"/>
    </source>
</evidence>
<feature type="region of interest" description="Disordered" evidence="2">
    <location>
        <begin position="274"/>
        <end position="372"/>
    </location>
</feature>
<organism evidence="4 5">
    <name type="scientific">Dermatophagoides pteronyssinus</name>
    <name type="common">European house dust mite</name>
    <dbReference type="NCBI Taxonomy" id="6956"/>
    <lineage>
        <taxon>Eukaryota</taxon>
        <taxon>Metazoa</taxon>
        <taxon>Ecdysozoa</taxon>
        <taxon>Arthropoda</taxon>
        <taxon>Chelicerata</taxon>
        <taxon>Arachnida</taxon>
        <taxon>Acari</taxon>
        <taxon>Acariformes</taxon>
        <taxon>Sarcoptiformes</taxon>
        <taxon>Astigmata</taxon>
        <taxon>Psoroptidia</taxon>
        <taxon>Analgoidea</taxon>
        <taxon>Pyroglyphidae</taxon>
        <taxon>Dermatophagoidinae</taxon>
        <taxon>Dermatophagoides</taxon>
    </lineage>
</organism>
<feature type="compositionally biased region" description="Basic and acidic residues" evidence="2">
    <location>
        <begin position="325"/>
        <end position="365"/>
    </location>
</feature>